<dbReference type="InterPro" id="IPR049435">
    <property type="entry name" value="Cas_Cas6_C"/>
</dbReference>
<protein>
    <recommendedName>
        <fullName evidence="1">CRISPR associated protein Cas6 C-terminal domain-containing protein</fullName>
    </recommendedName>
</protein>
<organism evidence="2 3">
    <name type="scientific">Thioalkalivibrio paradoxus ARh 1</name>
    <dbReference type="NCBI Taxonomy" id="713585"/>
    <lineage>
        <taxon>Bacteria</taxon>
        <taxon>Pseudomonadati</taxon>
        <taxon>Pseudomonadota</taxon>
        <taxon>Gammaproteobacteria</taxon>
        <taxon>Chromatiales</taxon>
        <taxon>Ectothiorhodospiraceae</taxon>
        <taxon>Thioalkalivibrio</taxon>
    </lineage>
</organism>
<keyword evidence="3" id="KW-1185">Reference proteome</keyword>
<sequence>MRIRIDFGGDPQYVQFTDSMNAALVAAFVAAGLCSEEVVGESAEPWTFGMEAYSHPGRKRRVRSVVVSSPSSRFDAIAAHLDPAAIATTSCNGDVIDGTGARVLPCDDLPETTTEVMIGFISPFLLPVKKNGRAKTRFHEELPVSEAPAALKTGLERRARRSLDLGIAIDPLSAATDGQRKHLIQLRRFSSGRRMILPGFAVPITLRGAPEDIRFAYLAGFGAKTRNGNGCPALMQ</sequence>
<accession>W0DSW8</accession>
<dbReference type="AlphaFoldDB" id="W0DSW8"/>
<dbReference type="Proteomes" id="UP000005289">
    <property type="component" value="Chromosome"/>
</dbReference>
<gene>
    <name evidence="2" type="ORF">THITH_05185</name>
</gene>
<dbReference type="EMBL" id="CP007029">
    <property type="protein sequence ID" value="AHE99965.1"/>
    <property type="molecule type" value="Genomic_DNA"/>
</dbReference>
<evidence type="ECO:0000313" key="3">
    <source>
        <dbReference type="Proteomes" id="UP000005289"/>
    </source>
</evidence>
<dbReference type="Pfam" id="PF01881">
    <property type="entry name" value="Cas_Cas6_C"/>
    <property type="match status" value="1"/>
</dbReference>
<dbReference type="OrthoDB" id="5623310at2"/>
<dbReference type="STRING" id="713585.THITH_05185"/>
<reference evidence="2 3" key="1">
    <citation type="submission" date="2013-12" db="EMBL/GenBank/DDBJ databases">
        <authorList>
            <consortium name="DOE Joint Genome Institute"/>
            <person name="Muyzer G."/>
            <person name="Huntemann M."/>
            <person name="Han J."/>
            <person name="Chen A."/>
            <person name="Kyrpides N."/>
            <person name="Mavromatis K."/>
            <person name="Markowitz V."/>
            <person name="Palaniappan K."/>
            <person name="Ivanova N."/>
            <person name="Schaumberg A."/>
            <person name="Pati A."/>
            <person name="Liolios K."/>
            <person name="Nordberg H.P."/>
            <person name="Cantor M.N."/>
            <person name="Hua S.X."/>
            <person name="Woyke T."/>
        </authorList>
    </citation>
    <scope>NUCLEOTIDE SEQUENCE [LARGE SCALE GENOMIC DNA]</scope>
    <source>
        <strain evidence="2 3">ARh 1</strain>
    </source>
</reference>
<dbReference type="RefSeq" id="WP_006748802.1">
    <property type="nucleotide sequence ID" value="NZ_CP007029.1"/>
</dbReference>
<evidence type="ECO:0000259" key="1">
    <source>
        <dbReference type="Pfam" id="PF01881"/>
    </source>
</evidence>
<dbReference type="KEGG" id="tti:THITH_05185"/>
<proteinExistence type="predicted"/>
<dbReference type="HOGENOM" id="CLU_1146122_0_0_6"/>
<name>W0DSW8_9GAMM</name>
<dbReference type="Gene3D" id="3.30.70.1900">
    <property type="match status" value="1"/>
</dbReference>
<feature type="domain" description="CRISPR associated protein Cas6 C-terminal" evidence="1">
    <location>
        <begin position="112"/>
        <end position="231"/>
    </location>
</feature>
<evidence type="ECO:0000313" key="2">
    <source>
        <dbReference type="EMBL" id="AHE99965.1"/>
    </source>
</evidence>